<feature type="compositionally biased region" description="Polar residues" evidence="5">
    <location>
        <begin position="305"/>
        <end position="314"/>
    </location>
</feature>
<dbReference type="EC" id="2.7.11.1" evidence="8"/>
<protein>
    <submittedName>
        <fullName evidence="8">Serine/threonine-protein kinase</fullName>
        <ecNumber evidence="8">2.7.11.1</ecNumber>
    </submittedName>
</protein>
<dbReference type="InterPro" id="IPR011009">
    <property type="entry name" value="Kinase-like_dom_sf"/>
</dbReference>
<dbReference type="PROSITE" id="PS50011">
    <property type="entry name" value="PROTEIN_KINASE_DOM"/>
    <property type="match status" value="1"/>
</dbReference>
<evidence type="ECO:0000256" key="6">
    <source>
        <dbReference type="SAM" id="Phobius"/>
    </source>
</evidence>
<accession>A0ABV7DN94</accession>
<evidence type="ECO:0000256" key="4">
    <source>
        <dbReference type="ARBA" id="ARBA00022840"/>
    </source>
</evidence>
<dbReference type="SUPFAM" id="SSF56112">
    <property type="entry name" value="Protein kinase-like (PK-like)"/>
    <property type="match status" value="1"/>
</dbReference>
<dbReference type="InterPro" id="IPR008266">
    <property type="entry name" value="Tyr_kinase_AS"/>
</dbReference>
<feature type="compositionally biased region" description="Pro residues" evidence="5">
    <location>
        <begin position="315"/>
        <end position="325"/>
    </location>
</feature>
<organism evidence="8 9">
    <name type="scientific">Tabrizicola soli</name>
    <dbReference type="NCBI Taxonomy" id="2185115"/>
    <lineage>
        <taxon>Bacteria</taxon>
        <taxon>Pseudomonadati</taxon>
        <taxon>Pseudomonadota</taxon>
        <taxon>Alphaproteobacteria</taxon>
        <taxon>Rhodobacterales</taxon>
        <taxon>Paracoccaceae</taxon>
        <taxon>Tabrizicola</taxon>
    </lineage>
</organism>
<name>A0ABV7DN94_9RHOB</name>
<evidence type="ECO:0000259" key="7">
    <source>
        <dbReference type="PROSITE" id="PS50011"/>
    </source>
</evidence>
<dbReference type="RefSeq" id="WP_197642413.1">
    <property type="nucleotide sequence ID" value="NZ_JAEACP010000004.1"/>
</dbReference>
<keyword evidence="9" id="KW-1185">Reference proteome</keyword>
<feature type="transmembrane region" description="Helical" evidence="6">
    <location>
        <begin position="331"/>
        <end position="352"/>
    </location>
</feature>
<reference evidence="9" key="1">
    <citation type="journal article" date="2019" name="Int. J. Syst. Evol. Microbiol.">
        <title>The Global Catalogue of Microorganisms (GCM) 10K type strain sequencing project: providing services to taxonomists for standard genome sequencing and annotation.</title>
        <authorList>
            <consortium name="The Broad Institute Genomics Platform"/>
            <consortium name="The Broad Institute Genome Sequencing Center for Infectious Disease"/>
            <person name="Wu L."/>
            <person name="Ma J."/>
        </authorList>
    </citation>
    <scope>NUCLEOTIDE SEQUENCE [LARGE SCALE GENOMIC DNA]</scope>
    <source>
        <strain evidence="9">KCTC 62102</strain>
    </source>
</reference>
<dbReference type="EMBL" id="JBHRSM010000001">
    <property type="protein sequence ID" value="MFC3084442.1"/>
    <property type="molecule type" value="Genomic_DNA"/>
</dbReference>
<dbReference type="PANTHER" id="PTHR43289">
    <property type="entry name" value="MITOGEN-ACTIVATED PROTEIN KINASE KINASE KINASE 20-RELATED"/>
    <property type="match status" value="1"/>
</dbReference>
<evidence type="ECO:0000256" key="3">
    <source>
        <dbReference type="ARBA" id="ARBA00022777"/>
    </source>
</evidence>
<evidence type="ECO:0000313" key="9">
    <source>
        <dbReference type="Proteomes" id="UP001595445"/>
    </source>
</evidence>
<dbReference type="PROSITE" id="PS00109">
    <property type="entry name" value="PROTEIN_KINASE_TYR"/>
    <property type="match status" value="1"/>
</dbReference>
<feature type="region of interest" description="Disordered" evidence="5">
    <location>
        <begin position="299"/>
        <end position="325"/>
    </location>
</feature>
<proteinExistence type="predicted"/>
<keyword evidence="4" id="KW-0067">ATP-binding</keyword>
<feature type="domain" description="Protein kinase" evidence="7">
    <location>
        <begin position="25"/>
        <end position="314"/>
    </location>
</feature>
<comment type="caution">
    <text evidence="8">The sequence shown here is derived from an EMBL/GenBank/DDBJ whole genome shotgun (WGS) entry which is preliminary data.</text>
</comment>
<evidence type="ECO:0000256" key="5">
    <source>
        <dbReference type="SAM" id="MobiDB-lite"/>
    </source>
</evidence>
<keyword evidence="2" id="KW-0547">Nucleotide-binding</keyword>
<dbReference type="Proteomes" id="UP001595445">
    <property type="component" value="Unassembled WGS sequence"/>
</dbReference>
<dbReference type="PANTHER" id="PTHR43289:SF34">
    <property type="entry name" value="SERINE_THREONINE-PROTEIN KINASE YBDM-RELATED"/>
    <property type="match status" value="1"/>
</dbReference>
<evidence type="ECO:0000313" key="8">
    <source>
        <dbReference type="EMBL" id="MFC3084442.1"/>
    </source>
</evidence>
<dbReference type="GO" id="GO:0004674">
    <property type="term" value="F:protein serine/threonine kinase activity"/>
    <property type="evidence" value="ECO:0007669"/>
    <property type="project" value="UniProtKB-EC"/>
</dbReference>
<keyword evidence="3 8" id="KW-0418">Kinase</keyword>
<evidence type="ECO:0000256" key="2">
    <source>
        <dbReference type="ARBA" id="ARBA00022741"/>
    </source>
</evidence>
<dbReference type="CDD" id="cd14014">
    <property type="entry name" value="STKc_PknB_like"/>
    <property type="match status" value="1"/>
</dbReference>
<keyword evidence="6" id="KW-0472">Membrane</keyword>
<evidence type="ECO:0000256" key="1">
    <source>
        <dbReference type="ARBA" id="ARBA00022679"/>
    </source>
</evidence>
<keyword evidence="6" id="KW-1133">Transmembrane helix</keyword>
<keyword evidence="1 8" id="KW-0808">Transferase</keyword>
<dbReference type="Gene3D" id="1.10.510.10">
    <property type="entry name" value="Transferase(Phosphotransferase) domain 1"/>
    <property type="match status" value="1"/>
</dbReference>
<sequence length="355" mass="38614">MSTELEPEDWGDELAPGTELFHGQYVIERHLRSGGFGITYLARDSLQRRVVIKECFPQGLCMRPSRAVRARSRTYGAGVSTLIQKFVGEAQALARISHPNVVRVHQVFEDNDTAYMVLDFIEGRELGDEIAEAPLAPREIRAALLQLLDAVAVIHDSGLLHRDISPDNIMLDTQRRPVLIDFGAARDTLPGDKRPISTVHVVKDGYSPQELYVQGAEQGPWSDLYALAATFHHLITGEAPPNSQLRLAALATGAPDPYRPLAGRFDAHPPAFLAAIDKALSVLARERIQSARDWTARISGESLPQLRTPSQPLAPTQPVPKPLAPSPEPRLMALARAVAGVAAVLALGAVIISTV</sequence>
<keyword evidence="6" id="KW-0812">Transmembrane</keyword>
<gene>
    <name evidence="8" type="ORF">ACFOD6_00140</name>
</gene>
<dbReference type="Gene3D" id="3.30.200.20">
    <property type="entry name" value="Phosphorylase Kinase, domain 1"/>
    <property type="match status" value="1"/>
</dbReference>
<dbReference type="Pfam" id="PF00069">
    <property type="entry name" value="Pkinase"/>
    <property type="match status" value="1"/>
</dbReference>
<dbReference type="InterPro" id="IPR000719">
    <property type="entry name" value="Prot_kinase_dom"/>
</dbReference>